<keyword evidence="2" id="KW-1185">Reference proteome</keyword>
<sequence>MNKHPNMIDQAGDFKTEVYEDALLDVPGDAENKYRVIVDSDSEVFLVRKQIPTDGQLTIYLTFVAALVKKALIYLMGHGIYNIDESGVTTVQNLRKTATMNGTKQAGVVTTVERGNLVTMALAVSANGNSVPTFFPRKISKRHTSVQTYLKEVQTYQINLGG</sequence>
<dbReference type="Proteomes" id="UP000499080">
    <property type="component" value="Unassembled WGS sequence"/>
</dbReference>
<protein>
    <recommendedName>
        <fullName evidence="3">DDE-1 domain-containing protein</fullName>
    </recommendedName>
</protein>
<proteinExistence type="predicted"/>
<name>A0A4Y2BRV3_ARAVE</name>
<accession>A0A4Y2BRV3</accession>
<reference evidence="1 2" key="1">
    <citation type="journal article" date="2019" name="Sci. Rep.">
        <title>Orb-weaving spider Araneus ventricosus genome elucidates the spidroin gene catalogue.</title>
        <authorList>
            <person name="Kono N."/>
            <person name="Nakamura H."/>
            <person name="Ohtoshi R."/>
            <person name="Moran D.A.P."/>
            <person name="Shinohara A."/>
            <person name="Yoshida Y."/>
            <person name="Fujiwara M."/>
            <person name="Mori M."/>
            <person name="Tomita M."/>
            <person name="Arakawa K."/>
        </authorList>
    </citation>
    <scope>NUCLEOTIDE SEQUENCE [LARGE SCALE GENOMIC DNA]</scope>
</reference>
<evidence type="ECO:0000313" key="2">
    <source>
        <dbReference type="Proteomes" id="UP000499080"/>
    </source>
</evidence>
<comment type="caution">
    <text evidence="1">The sequence shown here is derived from an EMBL/GenBank/DDBJ whole genome shotgun (WGS) entry which is preliminary data.</text>
</comment>
<dbReference type="EMBL" id="BGPR01000102">
    <property type="protein sequence ID" value="GBL94399.1"/>
    <property type="molecule type" value="Genomic_DNA"/>
</dbReference>
<evidence type="ECO:0000313" key="1">
    <source>
        <dbReference type="EMBL" id="GBL94399.1"/>
    </source>
</evidence>
<evidence type="ECO:0008006" key="3">
    <source>
        <dbReference type="Google" id="ProtNLM"/>
    </source>
</evidence>
<dbReference type="AlphaFoldDB" id="A0A4Y2BRV3"/>
<organism evidence="1 2">
    <name type="scientific">Araneus ventricosus</name>
    <name type="common">Orbweaver spider</name>
    <name type="synonym">Epeira ventricosa</name>
    <dbReference type="NCBI Taxonomy" id="182803"/>
    <lineage>
        <taxon>Eukaryota</taxon>
        <taxon>Metazoa</taxon>
        <taxon>Ecdysozoa</taxon>
        <taxon>Arthropoda</taxon>
        <taxon>Chelicerata</taxon>
        <taxon>Arachnida</taxon>
        <taxon>Araneae</taxon>
        <taxon>Araneomorphae</taxon>
        <taxon>Entelegynae</taxon>
        <taxon>Araneoidea</taxon>
        <taxon>Araneidae</taxon>
        <taxon>Araneus</taxon>
    </lineage>
</organism>
<gene>
    <name evidence="1" type="ORF">AVEN_7371_1</name>
</gene>